<dbReference type="GO" id="GO:0003677">
    <property type="term" value="F:DNA binding"/>
    <property type="evidence" value="ECO:0007669"/>
    <property type="project" value="UniProtKB-UniRule"/>
</dbReference>
<dbReference type="GO" id="GO:0006355">
    <property type="term" value="P:regulation of DNA-templated transcription"/>
    <property type="evidence" value="ECO:0007669"/>
    <property type="project" value="InterPro"/>
</dbReference>
<dbReference type="EMBL" id="NHON01000001">
    <property type="protein sequence ID" value="OWJ69065.1"/>
    <property type="molecule type" value="Genomic_DNA"/>
</dbReference>
<dbReference type="Pfam" id="PF00486">
    <property type="entry name" value="Trans_reg_C"/>
    <property type="match status" value="1"/>
</dbReference>
<reference evidence="6" key="1">
    <citation type="submission" date="2017-05" db="EMBL/GenBank/DDBJ databases">
        <authorList>
            <person name="Macchi M."/>
            <person name="Festa S."/>
            <person name="Coppotelli B.M."/>
            <person name="Morelli I.S."/>
        </authorList>
    </citation>
    <scope>NUCLEOTIDE SEQUENCE [LARGE SCALE GENOMIC DNA]</scope>
    <source>
        <strain evidence="6">I</strain>
    </source>
</reference>
<gene>
    <name evidence="5" type="ORF">BWR60_00525</name>
</gene>
<protein>
    <recommendedName>
        <fullName evidence="4">OmpR/PhoB-type domain-containing protein</fullName>
    </recommendedName>
</protein>
<keyword evidence="1 2" id="KW-0238">DNA-binding</keyword>
<dbReference type="InterPro" id="IPR016032">
    <property type="entry name" value="Sig_transdc_resp-reg_C-effctor"/>
</dbReference>
<evidence type="ECO:0000256" key="2">
    <source>
        <dbReference type="PROSITE-ProRule" id="PRU01091"/>
    </source>
</evidence>
<sequence>MLPERVMHITDDGEFFFGPYRLIPSKRLLLRDGQMVVLGSRAFALLDLLVRKNGQIVSGREILEQVWANIVVEDANLRTQMSHLRTTLGCHPMYPTYISTIRGQGYSFVAPVEFRAASQPSHSKQSRLPGREQKLAGRRRGFHALRRPRRPKRLIGIVRSIGTDPKTLDVDAFTNMLVWHQMLSALKTES</sequence>
<dbReference type="CDD" id="cd00383">
    <property type="entry name" value="trans_reg_C"/>
    <property type="match status" value="1"/>
</dbReference>
<dbReference type="GO" id="GO:0000160">
    <property type="term" value="P:phosphorelay signal transduction system"/>
    <property type="evidence" value="ECO:0007669"/>
    <property type="project" value="InterPro"/>
</dbReference>
<accession>A0A211ZUX3</accession>
<feature type="DNA-binding region" description="OmpR/PhoB-type" evidence="2">
    <location>
        <begin position="12"/>
        <end position="110"/>
    </location>
</feature>
<dbReference type="InterPro" id="IPR036388">
    <property type="entry name" value="WH-like_DNA-bd_sf"/>
</dbReference>
<dbReference type="Gene3D" id="1.10.10.10">
    <property type="entry name" value="Winged helix-like DNA-binding domain superfamily/Winged helix DNA-binding domain"/>
    <property type="match status" value="1"/>
</dbReference>
<dbReference type="SMART" id="SM00862">
    <property type="entry name" value="Trans_reg_C"/>
    <property type="match status" value="1"/>
</dbReference>
<dbReference type="OrthoDB" id="7325815at2"/>
<dbReference type="Proteomes" id="UP000196655">
    <property type="component" value="Unassembled WGS sequence"/>
</dbReference>
<evidence type="ECO:0000256" key="1">
    <source>
        <dbReference type="ARBA" id="ARBA00023125"/>
    </source>
</evidence>
<evidence type="ECO:0000313" key="6">
    <source>
        <dbReference type="Proteomes" id="UP000196655"/>
    </source>
</evidence>
<evidence type="ECO:0000313" key="5">
    <source>
        <dbReference type="EMBL" id="OWJ69065.1"/>
    </source>
</evidence>
<dbReference type="InterPro" id="IPR001867">
    <property type="entry name" value="OmpR/PhoB-type_DNA-bd"/>
</dbReference>
<dbReference type="SUPFAM" id="SSF46894">
    <property type="entry name" value="C-terminal effector domain of the bipartite response regulators"/>
    <property type="match status" value="1"/>
</dbReference>
<comment type="caution">
    <text evidence="5">The sequence shown here is derived from an EMBL/GenBank/DDBJ whole genome shotgun (WGS) entry which is preliminary data.</text>
</comment>
<organism evidence="5 6">
    <name type="scientific">Inquilinus limosus</name>
    <dbReference type="NCBI Taxonomy" id="171674"/>
    <lineage>
        <taxon>Bacteria</taxon>
        <taxon>Pseudomonadati</taxon>
        <taxon>Pseudomonadota</taxon>
        <taxon>Alphaproteobacteria</taxon>
        <taxon>Rhodospirillales</taxon>
        <taxon>Rhodospirillaceae</taxon>
        <taxon>Inquilinus</taxon>
    </lineage>
</organism>
<proteinExistence type="predicted"/>
<evidence type="ECO:0000259" key="4">
    <source>
        <dbReference type="PROSITE" id="PS51755"/>
    </source>
</evidence>
<evidence type="ECO:0000256" key="3">
    <source>
        <dbReference type="SAM" id="MobiDB-lite"/>
    </source>
</evidence>
<feature type="region of interest" description="Disordered" evidence="3">
    <location>
        <begin position="117"/>
        <end position="142"/>
    </location>
</feature>
<feature type="domain" description="OmpR/PhoB-type" evidence="4">
    <location>
        <begin position="12"/>
        <end position="110"/>
    </location>
</feature>
<dbReference type="PROSITE" id="PS51755">
    <property type="entry name" value="OMPR_PHOB"/>
    <property type="match status" value="1"/>
</dbReference>
<name>A0A211ZUX3_9PROT</name>
<dbReference type="AlphaFoldDB" id="A0A211ZUX3"/>
<keyword evidence="6" id="KW-1185">Reference proteome</keyword>